<evidence type="ECO:0000313" key="2">
    <source>
        <dbReference type="Proteomes" id="UP000235611"/>
    </source>
</evidence>
<dbReference type="Proteomes" id="UP000235611">
    <property type="component" value="Unassembled WGS sequence"/>
</dbReference>
<comment type="caution">
    <text evidence="1">The sequence shown here is derived from an EMBL/GenBank/DDBJ whole genome shotgun (WGS) entry which is preliminary data.</text>
</comment>
<dbReference type="RefSeq" id="WP_102322554.1">
    <property type="nucleotide sequence ID" value="NZ_MCTO01000068.1"/>
</dbReference>
<organism evidence="1 2">
    <name type="scientific">Vibrio breoganii</name>
    <dbReference type="NCBI Taxonomy" id="553239"/>
    <lineage>
        <taxon>Bacteria</taxon>
        <taxon>Pseudomonadati</taxon>
        <taxon>Pseudomonadota</taxon>
        <taxon>Gammaproteobacteria</taxon>
        <taxon>Vibrionales</taxon>
        <taxon>Vibrionaceae</taxon>
        <taxon>Vibrio</taxon>
    </lineage>
</organism>
<sequence length="90" mass="10674">MCEEQRNIDIYESRRFEKALAKLPDTLLTIVEDEIEKIVEHPEIGEQKKGDLSHMRVHKFQLNNQLALLGYSWVENKLEIYLLHLDSHET</sequence>
<name>A0AAP8MUX8_9VIBR</name>
<dbReference type="AlphaFoldDB" id="A0AAP8MUX8"/>
<accession>A0AAP8MUX8</accession>
<dbReference type="EMBL" id="MDBO01000090">
    <property type="protein sequence ID" value="PMP08980.1"/>
    <property type="molecule type" value="Genomic_DNA"/>
</dbReference>
<protein>
    <submittedName>
        <fullName evidence="1">Addiction module toxin RelE</fullName>
    </submittedName>
</protein>
<dbReference type="Pfam" id="PF15781">
    <property type="entry name" value="ParE-like_toxin"/>
    <property type="match status" value="1"/>
</dbReference>
<gene>
    <name evidence="1" type="ORF">BCS93_13400</name>
</gene>
<dbReference type="InterPro" id="IPR031552">
    <property type="entry name" value="ParE-like_toxin"/>
</dbReference>
<proteinExistence type="predicted"/>
<reference evidence="2" key="1">
    <citation type="submission" date="2016-07" db="EMBL/GenBank/DDBJ databases">
        <title>Nontailed viruses are major unrecognized killers of bacteria in the ocean.</title>
        <authorList>
            <person name="Kauffman K."/>
            <person name="Hussain F."/>
            <person name="Yang J."/>
            <person name="Arevalo P."/>
            <person name="Brown J."/>
            <person name="Cutler M."/>
            <person name="Kelly L."/>
            <person name="Polz M.F."/>
        </authorList>
    </citation>
    <scope>NUCLEOTIDE SEQUENCE [LARGE SCALE GENOMIC DNA]</scope>
    <source>
        <strain evidence="2">10N.222.49.A5</strain>
    </source>
</reference>
<evidence type="ECO:0000313" key="1">
    <source>
        <dbReference type="EMBL" id="PMP08980.1"/>
    </source>
</evidence>